<organism evidence="1">
    <name type="scientific">Rhizophora mucronata</name>
    <name type="common">Asiatic mangrove</name>
    <dbReference type="NCBI Taxonomy" id="61149"/>
    <lineage>
        <taxon>Eukaryota</taxon>
        <taxon>Viridiplantae</taxon>
        <taxon>Streptophyta</taxon>
        <taxon>Embryophyta</taxon>
        <taxon>Tracheophyta</taxon>
        <taxon>Spermatophyta</taxon>
        <taxon>Magnoliopsida</taxon>
        <taxon>eudicotyledons</taxon>
        <taxon>Gunneridae</taxon>
        <taxon>Pentapetalae</taxon>
        <taxon>rosids</taxon>
        <taxon>fabids</taxon>
        <taxon>Malpighiales</taxon>
        <taxon>Rhizophoraceae</taxon>
        <taxon>Rhizophora</taxon>
    </lineage>
</organism>
<name>A0A2P2NR52_RHIMU</name>
<sequence>MIAYPSEVQKLGTTGTKFFGKIQALENKSQIKGSMQKFILKFIPQKFFKSSNAITK</sequence>
<proteinExistence type="predicted"/>
<reference evidence="1" key="1">
    <citation type="submission" date="2018-02" db="EMBL/GenBank/DDBJ databases">
        <title>Rhizophora mucronata_Transcriptome.</title>
        <authorList>
            <person name="Meera S.P."/>
            <person name="Sreeshan A."/>
            <person name="Augustine A."/>
        </authorList>
    </citation>
    <scope>NUCLEOTIDE SEQUENCE</scope>
    <source>
        <tissue evidence="1">Leaf</tissue>
    </source>
</reference>
<dbReference type="EMBL" id="GGEC01064451">
    <property type="protein sequence ID" value="MBX44935.1"/>
    <property type="molecule type" value="Transcribed_RNA"/>
</dbReference>
<evidence type="ECO:0000313" key="1">
    <source>
        <dbReference type="EMBL" id="MBX44935.1"/>
    </source>
</evidence>
<accession>A0A2P2NR52</accession>
<dbReference type="AlphaFoldDB" id="A0A2P2NR52"/>
<protein>
    <submittedName>
        <fullName evidence="1">Uncharacterized protein</fullName>
    </submittedName>
</protein>